<reference evidence="3" key="2">
    <citation type="journal article" date="2008" name="Nucleic Acids Res.">
        <title>The rice annotation project database (RAP-DB): 2008 update.</title>
        <authorList>
            <consortium name="The rice annotation project (RAP)"/>
        </authorList>
    </citation>
    <scope>GENOME REANNOTATION</scope>
    <source>
        <strain evidence="3">cv. Nipponbare</strain>
    </source>
</reference>
<gene>
    <name evidence="2" type="primary">P0506C10.9</name>
</gene>
<dbReference type="AlphaFoldDB" id="Q5Z736"/>
<evidence type="ECO:0000313" key="3">
    <source>
        <dbReference type="Proteomes" id="UP000000763"/>
    </source>
</evidence>
<name>Q5Z736_ORYSJ</name>
<reference evidence="3" key="1">
    <citation type="journal article" date="2005" name="Nature">
        <title>The map-based sequence of the rice genome.</title>
        <authorList>
            <consortium name="International rice genome sequencing project (IRGSP)"/>
            <person name="Matsumoto T."/>
            <person name="Wu J."/>
            <person name="Kanamori H."/>
            <person name="Katayose Y."/>
            <person name="Fujisawa M."/>
            <person name="Namiki N."/>
            <person name="Mizuno H."/>
            <person name="Yamamoto K."/>
            <person name="Antonio B.A."/>
            <person name="Baba T."/>
            <person name="Sakata K."/>
            <person name="Nagamura Y."/>
            <person name="Aoki H."/>
            <person name="Arikawa K."/>
            <person name="Arita K."/>
            <person name="Bito T."/>
            <person name="Chiden Y."/>
            <person name="Fujitsuka N."/>
            <person name="Fukunaka R."/>
            <person name="Hamada M."/>
            <person name="Harada C."/>
            <person name="Hayashi A."/>
            <person name="Hijishita S."/>
            <person name="Honda M."/>
            <person name="Hosokawa S."/>
            <person name="Ichikawa Y."/>
            <person name="Idonuma A."/>
            <person name="Iijima M."/>
            <person name="Ikeda M."/>
            <person name="Ikeno M."/>
            <person name="Ito K."/>
            <person name="Ito S."/>
            <person name="Ito T."/>
            <person name="Ito Y."/>
            <person name="Ito Y."/>
            <person name="Iwabuchi A."/>
            <person name="Kamiya K."/>
            <person name="Karasawa W."/>
            <person name="Kurita K."/>
            <person name="Katagiri S."/>
            <person name="Kikuta A."/>
            <person name="Kobayashi H."/>
            <person name="Kobayashi N."/>
            <person name="Machita K."/>
            <person name="Maehara T."/>
            <person name="Masukawa M."/>
            <person name="Mizubayashi T."/>
            <person name="Mukai Y."/>
            <person name="Nagasaki H."/>
            <person name="Nagata Y."/>
            <person name="Naito S."/>
            <person name="Nakashima M."/>
            <person name="Nakama Y."/>
            <person name="Nakamichi Y."/>
            <person name="Nakamura M."/>
            <person name="Meguro A."/>
            <person name="Negishi M."/>
            <person name="Ohta I."/>
            <person name="Ohta T."/>
            <person name="Okamoto M."/>
            <person name="Ono N."/>
            <person name="Saji S."/>
            <person name="Sakaguchi M."/>
            <person name="Sakai K."/>
            <person name="Shibata M."/>
            <person name="Shimokawa T."/>
            <person name="Song J."/>
            <person name="Takazaki Y."/>
            <person name="Terasawa K."/>
            <person name="Tsugane M."/>
            <person name="Tsuji K."/>
            <person name="Ueda S."/>
            <person name="Waki K."/>
            <person name="Yamagata H."/>
            <person name="Yamamoto M."/>
            <person name="Yamamoto S."/>
            <person name="Yamane H."/>
            <person name="Yoshiki S."/>
            <person name="Yoshihara R."/>
            <person name="Yukawa K."/>
            <person name="Zhong H."/>
            <person name="Yano M."/>
            <person name="Yuan Q."/>
            <person name="Ouyang S."/>
            <person name="Liu J."/>
            <person name="Jones K.M."/>
            <person name="Gansberger K."/>
            <person name="Moffat K."/>
            <person name="Hill J."/>
            <person name="Bera J."/>
            <person name="Fadrosh D."/>
            <person name="Jin S."/>
            <person name="Johri S."/>
            <person name="Kim M."/>
            <person name="Overton L."/>
            <person name="Reardon M."/>
            <person name="Tsitrin T."/>
            <person name="Vuong H."/>
            <person name="Weaver B."/>
            <person name="Ciecko A."/>
            <person name="Tallon L."/>
            <person name="Jackson J."/>
            <person name="Pai G."/>
            <person name="Aken S.V."/>
            <person name="Utterback T."/>
            <person name="Reidmuller S."/>
            <person name="Feldblyum T."/>
            <person name="Hsiao J."/>
            <person name="Zismann V."/>
            <person name="Iobst S."/>
            <person name="de Vazeille A.R."/>
            <person name="Buell C.R."/>
            <person name="Ying K."/>
            <person name="Li Y."/>
            <person name="Lu T."/>
            <person name="Huang Y."/>
            <person name="Zhao Q."/>
            <person name="Feng Q."/>
            <person name="Zhang L."/>
            <person name="Zhu J."/>
            <person name="Weng Q."/>
            <person name="Mu J."/>
            <person name="Lu Y."/>
            <person name="Fan D."/>
            <person name="Liu Y."/>
            <person name="Guan J."/>
            <person name="Zhang Y."/>
            <person name="Yu S."/>
            <person name="Liu X."/>
            <person name="Zhang Y."/>
            <person name="Hong G."/>
            <person name="Han B."/>
            <person name="Choisne N."/>
            <person name="Demange N."/>
            <person name="Orjeda G."/>
            <person name="Samain S."/>
            <person name="Cattolico L."/>
            <person name="Pelletier E."/>
            <person name="Couloux A."/>
            <person name="Segurens B."/>
            <person name="Wincker P."/>
            <person name="D'Hont A."/>
            <person name="Scarpelli C."/>
            <person name="Weissenbach J."/>
            <person name="Salanoubat M."/>
            <person name="Quetier F."/>
            <person name="Yu Y."/>
            <person name="Kim H.R."/>
            <person name="Rambo T."/>
            <person name="Currie J."/>
            <person name="Collura K."/>
            <person name="Luo M."/>
            <person name="Yang T."/>
            <person name="Ammiraju J.S.S."/>
            <person name="Engler F."/>
            <person name="Soderlund C."/>
            <person name="Wing R.A."/>
            <person name="Palmer L.E."/>
            <person name="de la Bastide M."/>
            <person name="Spiegel L."/>
            <person name="Nascimento L."/>
            <person name="Zutavern T."/>
            <person name="O'Shaughnessy A."/>
            <person name="Dike S."/>
            <person name="Dedhia N."/>
            <person name="Preston R."/>
            <person name="Balija V."/>
            <person name="McCombie W.R."/>
            <person name="Chow T."/>
            <person name="Chen H."/>
            <person name="Chung M."/>
            <person name="Chen C."/>
            <person name="Shaw J."/>
            <person name="Wu H."/>
            <person name="Hsiao K."/>
            <person name="Chao Y."/>
            <person name="Chu M."/>
            <person name="Cheng C."/>
            <person name="Hour A."/>
            <person name="Lee P."/>
            <person name="Lin S."/>
            <person name="Lin Y."/>
            <person name="Liou J."/>
            <person name="Liu S."/>
            <person name="Hsing Y."/>
            <person name="Raghuvanshi S."/>
            <person name="Mohanty A."/>
            <person name="Bharti A.K."/>
            <person name="Gaur A."/>
            <person name="Gupta V."/>
            <person name="Kumar D."/>
            <person name="Ravi V."/>
            <person name="Vij S."/>
            <person name="Kapur A."/>
            <person name="Khurana P."/>
            <person name="Khurana P."/>
            <person name="Khurana J.P."/>
            <person name="Tyagi A.K."/>
            <person name="Gaikwad K."/>
            <person name="Singh A."/>
            <person name="Dalal V."/>
            <person name="Srivastava S."/>
            <person name="Dixit A."/>
            <person name="Pal A.K."/>
            <person name="Ghazi I.A."/>
            <person name="Yadav M."/>
            <person name="Pandit A."/>
            <person name="Bhargava A."/>
            <person name="Sureshbabu K."/>
            <person name="Batra K."/>
            <person name="Sharma T.R."/>
            <person name="Mohapatra T."/>
            <person name="Singh N.K."/>
            <person name="Messing J."/>
            <person name="Nelson A.B."/>
            <person name="Fuks G."/>
            <person name="Kavchok S."/>
            <person name="Keizer G."/>
            <person name="Linton E."/>
            <person name="Llaca V."/>
            <person name="Song R."/>
            <person name="Tanyolac B."/>
            <person name="Young S."/>
            <person name="Ho-Il K."/>
            <person name="Hahn J.H."/>
            <person name="Sangsakoo G."/>
            <person name="Vanavichit A."/>
            <person name="de Mattos Luiz.A.T."/>
            <person name="Zimmer P.D."/>
            <person name="Malone G."/>
            <person name="Dellagostin O."/>
            <person name="de Oliveira A.C."/>
            <person name="Bevan M."/>
            <person name="Bancroft I."/>
            <person name="Minx P."/>
            <person name="Cordum H."/>
            <person name="Wilson R."/>
            <person name="Cheng Z."/>
            <person name="Jin W."/>
            <person name="Jiang J."/>
            <person name="Leong S.A."/>
            <person name="Iwama H."/>
            <person name="Gojobori T."/>
            <person name="Itoh T."/>
            <person name="Niimura Y."/>
            <person name="Fujii Y."/>
            <person name="Habara T."/>
            <person name="Sakai H."/>
            <person name="Sato Y."/>
            <person name="Wilson G."/>
            <person name="Kumar K."/>
            <person name="McCouch S."/>
            <person name="Juretic N."/>
            <person name="Hoen D."/>
            <person name="Wright S."/>
            <person name="Bruskiewich R."/>
            <person name="Bureau T."/>
            <person name="Miyao A."/>
            <person name="Hirochika H."/>
            <person name="Nishikawa T."/>
            <person name="Kadowaki K."/>
            <person name="Sugiura M."/>
            <person name="Burr B."/>
            <person name="Sasaki T."/>
        </authorList>
    </citation>
    <scope>NUCLEOTIDE SEQUENCE [LARGE SCALE GENOMIC DNA]</scope>
    <source>
        <strain evidence="3">cv. Nipponbare</strain>
    </source>
</reference>
<dbReference type="Proteomes" id="UP000000763">
    <property type="component" value="Chromosome 6"/>
</dbReference>
<evidence type="ECO:0000256" key="1">
    <source>
        <dbReference type="SAM" id="MobiDB-lite"/>
    </source>
</evidence>
<feature type="compositionally biased region" description="Gly residues" evidence="1">
    <location>
        <begin position="1"/>
        <end position="12"/>
    </location>
</feature>
<sequence>MHLPRGGGSGGPRGRRRPAACARERAVAPRGNGVAMEAACGGAHGEEVAGGGQSGGNDFMMILG</sequence>
<accession>Q5Z736</accession>
<feature type="region of interest" description="Disordered" evidence="1">
    <location>
        <begin position="1"/>
        <end position="25"/>
    </location>
</feature>
<organism evidence="2 3">
    <name type="scientific">Oryza sativa subsp. japonica</name>
    <name type="common">Rice</name>
    <dbReference type="NCBI Taxonomy" id="39947"/>
    <lineage>
        <taxon>Eukaryota</taxon>
        <taxon>Viridiplantae</taxon>
        <taxon>Streptophyta</taxon>
        <taxon>Embryophyta</taxon>
        <taxon>Tracheophyta</taxon>
        <taxon>Spermatophyta</taxon>
        <taxon>Magnoliopsida</taxon>
        <taxon>Liliopsida</taxon>
        <taxon>Poales</taxon>
        <taxon>Poaceae</taxon>
        <taxon>BOP clade</taxon>
        <taxon>Oryzoideae</taxon>
        <taxon>Oryzeae</taxon>
        <taxon>Oryzinae</taxon>
        <taxon>Oryza</taxon>
        <taxon>Oryza sativa</taxon>
    </lineage>
</organism>
<protein>
    <submittedName>
        <fullName evidence="2">Uncharacterized protein</fullName>
    </submittedName>
</protein>
<dbReference type="EMBL" id="AP004794">
    <property type="protein sequence ID" value="BAD54233.1"/>
    <property type="molecule type" value="Genomic_DNA"/>
</dbReference>
<proteinExistence type="predicted"/>
<evidence type="ECO:0000313" key="2">
    <source>
        <dbReference type="EMBL" id="BAD54233.1"/>
    </source>
</evidence>